<organism evidence="2 3">
    <name type="scientific">Papaver nudicaule</name>
    <name type="common">Iceland poppy</name>
    <dbReference type="NCBI Taxonomy" id="74823"/>
    <lineage>
        <taxon>Eukaryota</taxon>
        <taxon>Viridiplantae</taxon>
        <taxon>Streptophyta</taxon>
        <taxon>Embryophyta</taxon>
        <taxon>Tracheophyta</taxon>
        <taxon>Spermatophyta</taxon>
        <taxon>Magnoliopsida</taxon>
        <taxon>Ranunculales</taxon>
        <taxon>Papaveraceae</taxon>
        <taxon>Papaveroideae</taxon>
        <taxon>Papaver</taxon>
    </lineage>
</organism>
<dbReference type="EMBL" id="JAJJMA010031193">
    <property type="protein sequence ID" value="MCL7024160.1"/>
    <property type="molecule type" value="Genomic_DNA"/>
</dbReference>
<evidence type="ECO:0000313" key="2">
    <source>
        <dbReference type="EMBL" id="MCL7024160.1"/>
    </source>
</evidence>
<protein>
    <submittedName>
        <fullName evidence="2">Uncharacterized protein</fullName>
    </submittedName>
</protein>
<dbReference type="AlphaFoldDB" id="A0AA41RWA9"/>
<name>A0AA41RWA9_PAPNU</name>
<comment type="caution">
    <text evidence="2">The sequence shown here is derived from an EMBL/GenBank/DDBJ whole genome shotgun (WGS) entry which is preliminary data.</text>
</comment>
<accession>A0AA41RWA9</accession>
<reference evidence="2" key="1">
    <citation type="submission" date="2022-03" db="EMBL/GenBank/DDBJ databases">
        <title>A functionally conserved STORR gene fusion in Papaver species that diverged 16.8 million years ago.</title>
        <authorList>
            <person name="Catania T."/>
        </authorList>
    </citation>
    <scope>NUCLEOTIDE SEQUENCE</scope>
    <source>
        <strain evidence="2">S-191538</strain>
    </source>
</reference>
<feature type="compositionally biased region" description="Basic and acidic residues" evidence="1">
    <location>
        <begin position="90"/>
        <end position="109"/>
    </location>
</feature>
<keyword evidence="3" id="KW-1185">Reference proteome</keyword>
<gene>
    <name evidence="2" type="ORF">MKW94_016818</name>
</gene>
<evidence type="ECO:0000313" key="3">
    <source>
        <dbReference type="Proteomes" id="UP001177140"/>
    </source>
</evidence>
<sequence>MSGAWEFRENHDHQKCHQEMICKLVESQKEMFGELVKSQKEMFDKLCKRLKHSSDDDEGTYILRSFFIIYIDYSNEDDDLVETEEISNEEFDRGGVEDEQVRGIHNTDS</sequence>
<feature type="non-terminal residue" evidence="2">
    <location>
        <position position="109"/>
    </location>
</feature>
<evidence type="ECO:0000256" key="1">
    <source>
        <dbReference type="SAM" id="MobiDB-lite"/>
    </source>
</evidence>
<dbReference type="Proteomes" id="UP001177140">
    <property type="component" value="Unassembled WGS sequence"/>
</dbReference>
<proteinExistence type="predicted"/>
<feature type="region of interest" description="Disordered" evidence="1">
    <location>
        <begin position="86"/>
        <end position="109"/>
    </location>
</feature>